<feature type="domain" description="Heme NO-binding" evidence="1">
    <location>
        <begin position="2"/>
        <end position="157"/>
    </location>
</feature>
<evidence type="ECO:0000313" key="3">
    <source>
        <dbReference type="Proteomes" id="UP000199630"/>
    </source>
</evidence>
<proteinExistence type="predicted"/>
<dbReference type="Gene3D" id="3.90.1520.10">
    <property type="entry name" value="H-NOX domain"/>
    <property type="match status" value="1"/>
</dbReference>
<protein>
    <submittedName>
        <fullName evidence="2">Haem-NO-binding</fullName>
    </submittedName>
</protein>
<evidence type="ECO:0000259" key="1">
    <source>
        <dbReference type="Pfam" id="PF07700"/>
    </source>
</evidence>
<evidence type="ECO:0000313" key="2">
    <source>
        <dbReference type="EMBL" id="SFI48743.1"/>
    </source>
</evidence>
<name>A0A1I3ILU7_9RHOB</name>
<dbReference type="OrthoDB" id="981203at2"/>
<gene>
    <name evidence="2" type="ORF">SAMN04487991_0057</name>
</gene>
<dbReference type="EMBL" id="FORH01000001">
    <property type="protein sequence ID" value="SFI48743.1"/>
    <property type="molecule type" value="Genomic_DNA"/>
</dbReference>
<dbReference type="InterPro" id="IPR024096">
    <property type="entry name" value="NO_sig/Golgi_transp_ligand-bd"/>
</dbReference>
<dbReference type="Proteomes" id="UP000199630">
    <property type="component" value="Unassembled WGS sequence"/>
</dbReference>
<dbReference type="RefSeq" id="WP_090059006.1">
    <property type="nucleotide sequence ID" value="NZ_FORH01000001.1"/>
</dbReference>
<dbReference type="InterPro" id="IPR011644">
    <property type="entry name" value="Heme_NO-bd"/>
</dbReference>
<dbReference type="SUPFAM" id="SSF111126">
    <property type="entry name" value="Ligand-binding domain in the NO signalling and Golgi transport"/>
    <property type="match status" value="1"/>
</dbReference>
<accession>A0A1I3ILU7</accession>
<dbReference type="InterPro" id="IPR038158">
    <property type="entry name" value="H-NOX_domain_sf"/>
</dbReference>
<dbReference type="PANTHER" id="PTHR45655">
    <property type="entry name" value="GUANYLATE CYCLASE SOLUBLE SUBUNIT BETA-2"/>
    <property type="match status" value="1"/>
</dbReference>
<dbReference type="PANTHER" id="PTHR45655:SF13">
    <property type="entry name" value="SOLUBLE GUANYLATE CYCLASE GCY-32-RELATED"/>
    <property type="match status" value="1"/>
</dbReference>
<organism evidence="2 3">
    <name type="scientific">Celeribacter neptunius</name>
    <dbReference type="NCBI Taxonomy" id="588602"/>
    <lineage>
        <taxon>Bacteria</taxon>
        <taxon>Pseudomonadati</taxon>
        <taxon>Pseudomonadota</taxon>
        <taxon>Alphaproteobacteria</taxon>
        <taxon>Rhodobacterales</taxon>
        <taxon>Roseobacteraceae</taxon>
        <taxon>Celeribacter</taxon>
    </lineage>
</organism>
<sequence>MHGMINRAIQCFMRDTYGVHVWEKVAQNADLGFDNFEAMLSYPDQITLDVLGRAARQLHKPVETFLEDLGTYLVSHPNVEAIRRLLRFGGENFTEFLYSLNDLEGRARLALPDLDMPSLRVEHVEDGTFRLSCSSAMPGFGYAMVGVMRAMADDYGALVFLEHQGWMDSGEEVITINLLETAYAEGRAFELSERIGGDV</sequence>
<dbReference type="Pfam" id="PF07700">
    <property type="entry name" value="HNOB"/>
    <property type="match status" value="1"/>
</dbReference>
<dbReference type="GO" id="GO:0020037">
    <property type="term" value="F:heme binding"/>
    <property type="evidence" value="ECO:0007669"/>
    <property type="project" value="InterPro"/>
</dbReference>
<dbReference type="AlphaFoldDB" id="A0A1I3ILU7"/>
<dbReference type="STRING" id="588602.SAMN04487991_0057"/>
<keyword evidence="3" id="KW-1185">Reference proteome</keyword>
<reference evidence="3" key="1">
    <citation type="submission" date="2016-10" db="EMBL/GenBank/DDBJ databases">
        <authorList>
            <person name="Varghese N."/>
            <person name="Submissions S."/>
        </authorList>
    </citation>
    <scope>NUCLEOTIDE SEQUENCE [LARGE SCALE GENOMIC DNA]</scope>
    <source>
        <strain evidence="3">DSM 26471</strain>
    </source>
</reference>